<dbReference type="CDD" id="cd00338">
    <property type="entry name" value="Ser_Recombinase"/>
    <property type="match status" value="1"/>
</dbReference>
<dbReference type="InterPro" id="IPR006119">
    <property type="entry name" value="Resolv_N"/>
</dbReference>
<dbReference type="InterPro" id="IPR050639">
    <property type="entry name" value="SSR_resolvase"/>
</dbReference>
<feature type="domain" description="Resolvase/invertase-type recombinase catalytic" evidence="3">
    <location>
        <begin position="3"/>
        <end position="162"/>
    </location>
</feature>
<dbReference type="GO" id="GO:0003677">
    <property type="term" value="F:DNA binding"/>
    <property type="evidence" value="ECO:0007669"/>
    <property type="project" value="UniProtKB-KW"/>
</dbReference>
<dbReference type="InterPro" id="IPR036162">
    <property type="entry name" value="Resolvase-like_N_sf"/>
</dbReference>
<dbReference type="SUPFAM" id="SSF53041">
    <property type="entry name" value="Resolvase-like"/>
    <property type="match status" value="1"/>
</dbReference>
<dbReference type="InterPro" id="IPR038109">
    <property type="entry name" value="DNA_bind_recomb_sf"/>
</dbReference>
<dbReference type="Gene3D" id="3.90.1750.20">
    <property type="entry name" value="Putative Large Serine Recombinase, Chain B, Domain 2"/>
    <property type="match status" value="1"/>
</dbReference>
<dbReference type="Pfam" id="PF00239">
    <property type="entry name" value="Resolvase"/>
    <property type="match status" value="1"/>
</dbReference>
<dbReference type="GO" id="GO:0000150">
    <property type="term" value="F:DNA strand exchange activity"/>
    <property type="evidence" value="ECO:0007669"/>
    <property type="project" value="InterPro"/>
</dbReference>
<dbReference type="Gene3D" id="3.40.50.1390">
    <property type="entry name" value="Resolvase, N-terminal catalytic domain"/>
    <property type="match status" value="1"/>
</dbReference>
<accession>A0A7U4K340</accession>
<dbReference type="PROSITE" id="PS51736">
    <property type="entry name" value="RECOMBINASES_3"/>
    <property type="match status" value="1"/>
</dbReference>
<keyword evidence="2" id="KW-0233">DNA recombination</keyword>
<name>A0A7U4K340_YEREN</name>
<dbReference type="Pfam" id="PF07508">
    <property type="entry name" value="Recombinase"/>
    <property type="match status" value="1"/>
</dbReference>
<dbReference type="KEGG" id="yel:LC20_05103"/>
<dbReference type="PANTHER" id="PTHR30461">
    <property type="entry name" value="DNA-INVERTASE FROM LAMBDOID PROPHAGE"/>
    <property type="match status" value="1"/>
</dbReference>
<gene>
    <name evidence="5" type="ORF">LC20_05103</name>
</gene>
<protein>
    <submittedName>
        <fullName evidence="5">Recombinase family protein</fullName>
    </submittedName>
</protein>
<feature type="domain" description="Recombinase" evidence="4">
    <location>
        <begin position="177"/>
        <end position="289"/>
    </location>
</feature>
<dbReference type="PROSITE" id="PS51737">
    <property type="entry name" value="RECOMBINASE_DNA_BIND"/>
    <property type="match status" value="1"/>
</dbReference>
<evidence type="ECO:0000256" key="2">
    <source>
        <dbReference type="ARBA" id="ARBA00023172"/>
    </source>
</evidence>
<reference evidence="5 6" key="1">
    <citation type="submission" date="2017-11" db="EMBL/GenBank/DDBJ databases">
        <title>The complete genome sequence and comparative genome analysis of Yersinia enterocolitica strain LC20.</title>
        <authorList>
            <person name="Shi G."/>
            <person name="Su M."/>
            <person name="Liang J."/>
            <person name="Gu W."/>
            <person name="Xiao Y."/>
            <person name="Zhang Z."/>
            <person name="Qiu H."/>
            <person name="Duan R."/>
            <person name="Zhang Z."/>
            <person name="Li Y."/>
            <person name="Zhang X."/>
            <person name="Ling Y."/>
            <person name="Song L."/>
            <person name="Chen M."/>
            <person name="Zhao Y."/>
            <person name="Wu J."/>
            <person name="Jing H."/>
            <person name="Xiao J."/>
            <person name="Wang X."/>
        </authorList>
    </citation>
    <scope>NUCLEOTIDE SEQUENCE [LARGE SCALE GENOMIC DNA]</scope>
    <source>
        <strain evidence="5 6">LC20</strain>
    </source>
</reference>
<sequence>MTLAYSYVRFSSKTQATGASLQRQLEASELFCLKHGLTLSDVSFRDLGVSAFKEKIRASLEDMLTAIENGTIPKGSYILIEALDRLSRKGISHTQDILKSILRQGVSVAFVGEDARTLSGMVLTEASLDDLTSVIMVSLAADLAHKESLRKAKLVQDAKARTREKAKQGIPIARRLPFWLQYQDGTYIFNDKVSVIREIVSLRQQGQGPRRIATYLNLSEIDAPAGRGWSHTTVSHILTAPYLCGDYQTYRTIDDKLVPDTLVKDYFPAVVCRDEWLLLKADQKYSSKGKVAKDNPFAGVLKCKCGGGLVYSLKKMRGESKESYYEYHHCSNSKLGLCDQKGYIRDLIPLLKRVMNKLEIKTIKNDRSSIIQASMDETNDKIRHLNRLLLELASPPLSVLQSILELEAKVETAKSELHQVMHANIGLSSSDVDRLASISDAAEYNMHIKRLVERIAVSHSSKQNYSVRIKKRDGHTQSFIVLNGEIKLMSDSEKLKNWLQEHGQSN</sequence>
<dbReference type="SMART" id="SM00857">
    <property type="entry name" value="Resolvase"/>
    <property type="match status" value="1"/>
</dbReference>
<dbReference type="EMBL" id="CP007448">
    <property type="protein sequence ID" value="AHM76354.1"/>
    <property type="molecule type" value="Genomic_DNA"/>
</dbReference>
<dbReference type="InterPro" id="IPR011109">
    <property type="entry name" value="DNA_bind_recombinase_dom"/>
</dbReference>
<organism evidence="5 6">
    <name type="scientific">Yersinia enterocolitica LC20</name>
    <dbReference type="NCBI Taxonomy" id="1443113"/>
    <lineage>
        <taxon>Bacteria</taxon>
        <taxon>Pseudomonadati</taxon>
        <taxon>Pseudomonadota</taxon>
        <taxon>Gammaproteobacteria</taxon>
        <taxon>Enterobacterales</taxon>
        <taxon>Yersiniaceae</taxon>
        <taxon>Yersinia</taxon>
    </lineage>
</organism>
<evidence type="ECO:0000313" key="6">
    <source>
        <dbReference type="Proteomes" id="UP000230961"/>
    </source>
</evidence>
<dbReference type="AlphaFoldDB" id="A0A7U4K340"/>
<evidence type="ECO:0000259" key="3">
    <source>
        <dbReference type="PROSITE" id="PS51736"/>
    </source>
</evidence>
<proteinExistence type="predicted"/>
<dbReference type="Proteomes" id="UP000230961">
    <property type="component" value="Chromosome"/>
</dbReference>
<evidence type="ECO:0000256" key="1">
    <source>
        <dbReference type="ARBA" id="ARBA00023125"/>
    </source>
</evidence>
<keyword evidence="1" id="KW-0238">DNA-binding</keyword>
<dbReference type="PANTHER" id="PTHR30461:SF2">
    <property type="entry name" value="SERINE RECOMBINASE PINE-RELATED"/>
    <property type="match status" value="1"/>
</dbReference>
<evidence type="ECO:0000259" key="4">
    <source>
        <dbReference type="PROSITE" id="PS51737"/>
    </source>
</evidence>
<evidence type="ECO:0000313" key="5">
    <source>
        <dbReference type="EMBL" id="AHM76354.1"/>
    </source>
</evidence>